<evidence type="ECO:0000313" key="3">
    <source>
        <dbReference type="EMBL" id="TRM55556.1"/>
    </source>
</evidence>
<comment type="caution">
    <text evidence="3">The sequence shown here is derived from an EMBL/GenBank/DDBJ whole genome shotgun (WGS) entry which is preliminary data.</text>
</comment>
<dbReference type="AlphaFoldDB" id="A0A550BSP2"/>
<evidence type="ECO:0000313" key="4">
    <source>
        <dbReference type="Proteomes" id="UP000320762"/>
    </source>
</evidence>
<keyword evidence="2" id="KW-0472">Membrane</keyword>
<feature type="transmembrane region" description="Helical" evidence="2">
    <location>
        <begin position="20"/>
        <end position="37"/>
    </location>
</feature>
<accession>A0A550BSP2</accession>
<feature type="compositionally biased region" description="Basic and acidic residues" evidence="1">
    <location>
        <begin position="98"/>
        <end position="115"/>
    </location>
</feature>
<gene>
    <name evidence="3" type="ORF">BD626DRAFT_577239</name>
</gene>
<evidence type="ECO:0000256" key="1">
    <source>
        <dbReference type="SAM" id="MobiDB-lite"/>
    </source>
</evidence>
<keyword evidence="4" id="KW-1185">Reference proteome</keyword>
<protein>
    <submittedName>
        <fullName evidence="3">Uncharacterized protein</fullName>
    </submittedName>
</protein>
<keyword evidence="2" id="KW-0812">Transmembrane</keyword>
<keyword evidence="2" id="KW-1133">Transmembrane helix</keyword>
<sequence>MRETTARPEAAHGGGAQRRHSFGLGWCGLAAAIAPLARRRRRARGRRPRIGAARSAATLPGFGWTMLATGQEIEGDARTRAARSTAIFSGGTGLGDDAGSRDAATRGARETRARPEAALWGRRAAPPFSSTRVEGSQRWRGRLLCRDTRGRPRGGRRVAPPFN</sequence>
<dbReference type="EMBL" id="VDMD01000119">
    <property type="protein sequence ID" value="TRM55556.1"/>
    <property type="molecule type" value="Genomic_DNA"/>
</dbReference>
<organism evidence="3 4">
    <name type="scientific">Schizophyllum amplum</name>
    <dbReference type="NCBI Taxonomy" id="97359"/>
    <lineage>
        <taxon>Eukaryota</taxon>
        <taxon>Fungi</taxon>
        <taxon>Dikarya</taxon>
        <taxon>Basidiomycota</taxon>
        <taxon>Agaricomycotina</taxon>
        <taxon>Agaricomycetes</taxon>
        <taxon>Agaricomycetidae</taxon>
        <taxon>Agaricales</taxon>
        <taxon>Schizophyllaceae</taxon>
        <taxon>Schizophyllum</taxon>
    </lineage>
</organism>
<evidence type="ECO:0000256" key="2">
    <source>
        <dbReference type="SAM" id="Phobius"/>
    </source>
</evidence>
<feature type="region of interest" description="Disordered" evidence="1">
    <location>
        <begin position="87"/>
        <end position="163"/>
    </location>
</feature>
<proteinExistence type="predicted"/>
<name>A0A550BSP2_9AGAR</name>
<dbReference type="Proteomes" id="UP000320762">
    <property type="component" value="Unassembled WGS sequence"/>
</dbReference>
<reference evidence="3 4" key="1">
    <citation type="journal article" date="2019" name="New Phytol.">
        <title>Comparative genomics reveals unique wood-decay strategies and fruiting body development in the Schizophyllaceae.</title>
        <authorList>
            <person name="Almasi E."/>
            <person name="Sahu N."/>
            <person name="Krizsan K."/>
            <person name="Balint B."/>
            <person name="Kovacs G.M."/>
            <person name="Kiss B."/>
            <person name="Cseklye J."/>
            <person name="Drula E."/>
            <person name="Henrissat B."/>
            <person name="Nagy I."/>
            <person name="Chovatia M."/>
            <person name="Adam C."/>
            <person name="LaButti K."/>
            <person name="Lipzen A."/>
            <person name="Riley R."/>
            <person name="Grigoriev I.V."/>
            <person name="Nagy L.G."/>
        </authorList>
    </citation>
    <scope>NUCLEOTIDE SEQUENCE [LARGE SCALE GENOMIC DNA]</scope>
    <source>
        <strain evidence="3 4">NL-1724</strain>
    </source>
</reference>